<sequence>MPNMDNEKSNDAKAEEFKIQANEAFKAHKFALAINLYTKAIELNEDNAVYWANRAFAHTKLEEYGSSIQDASKAIEIDPKYSKGYYRRGAAYLAMGKFKDALKDFQQLKRICPNDPDATKKLKECEKAVMKLKFEEAISVPEAERRSIADSIDFRTIDVEPQYSGARIEGDVVTLEFVKKMMDDFKNQKSLHKRYAYQIVLQTREMLQSLPSLVDIDIPHGHGTHFTVCGDVHGQFYDLLNIFELNGLPSEENPYLFNGDFVDRGSFSLEVILTLFAFKCMSPSAIYLARGNHESKSMNKIYGFEGEVRSKLSEAFVELFAEVFCCLPLGHVLAGKVFVVHGGLFSVDGVKLSDIRSIDRFCEPPEEGLMYVTKKFLQDNNLDLIVRSHEVKDEGYEIEHEGKLITVFSAPNYCDQMGNKGAFIRFEAPDLKPNIVTFSAVPHPDVKPMAYANNFLRMFS</sequence>
<accession>A0ACB9RWI4</accession>
<organism evidence="1 2">
    <name type="scientific">Melastoma candidum</name>
    <dbReference type="NCBI Taxonomy" id="119954"/>
    <lineage>
        <taxon>Eukaryota</taxon>
        <taxon>Viridiplantae</taxon>
        <taxon>Streptophyta</taxon>
        <taxon>Embryophyta</taxon>
        <taxon>Tracheophyta</taxon>
        <taxon>Spermatophyta</taxon>
        <taxon>Magnoliopsida</taxon>
        <taxon>eudicotyledons</taxon>
        <taxon>Gunneridae</taxon>
        <taxon>Pentapetalae</taxon>
        <taxon>rosids</taxon>
        <taxon>malvids</taxon>
        <taxon>Myrtales</taxon>
        <taxon>Melastomataceae</taxon>
        <taxon>Melastomatoideae</taxon>
        <taxon>Melastomateae</taxon>
        <taxon>Melastoma</taxon>
    </lineage>
</organism>
<dbReference type="EMBL" id="CM042882">
    <property type="protein sequence ID" value="KAI4383367.1"/>
    <property type="molecule type" value="Genomic_DNA"/>
</dbReference>
<dbReference type="Proteomes" id="UP001057402">
    <property type="component" value="Chromosome 3"/>
</dbReference>
<evidence type="ECO:0000313" key="2">
    <source>
        <dbReference type="Proteomes" id="UP001057402"/>
    </source>
</evidence>
<comment type="caution">
    <text evidence="1">The sequence shown here is derived from an EMBL/GenBank/DDBJ whole genome shotgun (WGS) entry which is preliminary data.</text>
</comment>
<keyword evidence="2" id="KW-1185">Reference proteome</keyword>
<protein>
    <submittedName>
        <fullName evidence="1">Uncharacterized protein</fullName>
    </submittedName>
</protein>
<evidence type="ECO:0000313" key="1">
    <source>
        <dbReference type="EMBL" id="KAI4383367.1"/>
    </source>
</evidence>
<proteinExistence type="predicted"/>
<name>A0ACB9RWI4_9MYRT</name>
<gene>
    <name evidence="1" type="ORF">MLD38_009213</name>
</gene>
<reference evidence="2" key="1">
    <citation type="journal article" date="2023" name="Front. Plant Sci.">
        <title>Chromosomal-level genome assembly of Melastoma candidum provides insights into trichome evolution.</title>
        <authorList>
            <person name="Zhong Y."/>
            <person name="Wu W."/>
            <person name="Sun C."/>
            <person name="Zou P."/>
            <person name="Liu Y."/>
            <person name="Dai S."/>
            <person name="Zhou R."/>
        </authorList>
    </citation>
    <scope>NUCLEOTIDE SEQUENCE [LARGE SCALE GENOMIC DNA]</scope>
</reference>